<reference evidence="3" key="1">
    <citation type="journal article" date="2016" name="Nature">
        <title>Genome evolution in the allotetraploid frog Xenopus laevis.</title>
        <authorList>
            <person name="Session A.M."/>
            <person name="Uno Y."/>
            <person name="Kwon T."/>
            <person name="Chapman J.A."/>
            <person name="Toyoda A."/>
            <person name="Takahashi S."/>
            <person name="Fukui A."/>
            <person name="Hikosaka A."/>
            <person name="Suzuki A."/>
            <person name="Kondo M."/>
            <person name="van Heeringen S.J."/>
            <person name="Quigley I."/>
            <person name="Heinz S."/>
            <person name="Ogino H."/>
            <person name="Ochi H."/>
            <person name="Hellsten U."/>
            <person name="Lyons J.B."/>
            <person name="Simakov O."/>
            <person name="Putnam N."/>
            <person name="Stites J."/>
            <person name="Kuroki Y."/>
            <person name="Tanaka T."/>
            <person name="Michiue T."/>
            <person name="Watanabe M."/>
            <person name="Bogdanovic O."/>
            <person name="Lister R."/>
            <person name="Georgiou G."/>
            <person name="Paranjpe S.S."/>
            <person name="van Kruijsbergen I."/>
            <person name="Shu S."/>
            <person name="Carlson J."/>
            <person name="Kinoshita T."/>
            <person name="Ohta Y."/>
            <person name="Mawaribuchi S."/>
            <person name="Jenkins J."/>
            <person name="Grimwood J."/>
            <person name="Schmutz J."/>
            <person name="Mitros T."/>
            <person name="Mozaffari S.V."/>
            <person name="Suzuki Y."/>
            <person name="Haramoto Y."/>
            <person name="Yamamoto T.S."/>
            <person name="Takagi C."/>
            <person name="Heald R."/>
            <person name="Miller K."/>
            <person name="Haudenschild C."/>
            <person name="Kitzman J."/>
            <person name="Nakayama T."/>
            <person name="Izutsu Y."/>
            <person name="Robert J."/>
            <person name="Fortriede J."/>
            <person name="Burns K."/>
            <person name="Lotay V."/>
            <person name="Karimi K."/>
            <person name="Yasuoka Y."/>
            <person name="Dichmann D.S."/>
            <person name="Flajnik M.F."/>
            <person name="Houston D.W."/>
            <person name="Shendure J."/>
            <person name="DuPasquier L."/>
            <person name="Vize P.D."/>
            <person name="Zorn A.M."/>
            <person name="Ito M."/>
            <person name="Marcotte E.M."/>
            <person name="Wallingford J.B."/>
            <person name="Ito Y."/>
            <person name="Asashima M."/>
            <person name="Ueno N."/>
            <person name="Matsuda Y."/>
            <person name="Veenstra G.J."/>
            <person name="Fujiyama A."/>
            <person name="Harland R.M."/>
            <person name="Taira M."/>
            <person name="Rokhsar D.S."/>
        </authorList>
    </citation>
    <scope>NUCLEOTIDE SEQUENCE [LARGE SCALE GENOMIC DNA]</scope>
    <source>
        <strain evidence="3">J</strain>
    </source>
</reference>
<feature type="transmembrane region" description="Helical" evidence="1">
    <location>
        <begin position="41"/>
        <end position="61"/>
    </location>
</feature>
<protein>
    <submittedName>
        <fullName evidence="2">Uncharacterized protein</fullName>
    </submittedName>
</protein>
<proteinExistence type="predicted"/>
<dbReference type="EMBL" id="CM004482">
    <property type="protein sequence ID" value="OCT63321.1"/>
    <property type="molecule type" value="Genomic_DNA"/>
</dbReference>
<dbReference type="Proteomes" id="UP000694892">
    <property type="component" value="Chromosome 9_10L"/>
</dbReference>
<organism evidence="2 3">
    <name type="scientific">Xenopus laevis</name>
    <name type="common">African clawed frog</name>
    <dbReference type="NCBI Taxonomy" id="8355"/>
    <lineage>
        <taxon>Eukaryota</taxon>
        <taxon>Metazoa</taxon>
        <taxon>Chordata</taxon>
        <taxon>Craniata</taxon>
        <taxon>Vertebrata</taxon>
        <taxon>Euteleostomi</taxon>
        <taxon>Amphibia</taxon>
        <taxon>Batrachia</taxon>
        <taxon>Anura</taxon>
        <taxon>Pipoidea</taxon>
        <taxon>Pipidae</taxon>
        <taxon>Xenopodinae</taxon>
        <taxon>Xenopus</taxon>
        <taxon>Xenopus</taxon>
    </lineage>
</organism>
<keyword evidence="1" id="KW-0812">Transmembrane</keyword>
<accession>A0A974BYZ9</accession>
<evidence type="ECO:0000256" key="1">
    <source>
        <dbReference type="SAM" id="Phobius"/>
    </source>
</evidence>
<gene>
    <name evidence="2" type="ORF">XELAEV_18044419mg</name>
</gene>
<evidence type="ECO:0000313" key="2">
    <source>
        <dbReference type="EMBL" id="OCT63321.1"/>
    </source>
</evidence>
<sequence>MSVVLMPGEECTELGGEIFVKAIFLLKQQYHLFVFNSSRHAIFLTTTSGVIFALLLFFFFVNSFHISSASGLSLKSVHHTLSKAL</sequence>
<evidence type="ECO:0000313" key="3">
    <source>
        <dbReference type="Proteomes" id="UP000694892"/>
    </source>
</evidence>
<dbReference type="AlphaFoldDB" id="A0A974BYZ9"/>
<keyword evidence="1" id="KW-1133">Transmembrane helix</keyword>
<keyword evidence="1" id="KW-0472">Membrane</keyword>
<name>A0A974BYZ9_XENLA</name>